<proteinExistence type="predicted"/>
<dbReference type="EMBL" id="FQ790325">
    <property type="protein sequence ID" value="CCD50396.1"/>
    <property type="molecule type" value="Genomic_DNA"/>
</dbReference>
<dbReference type="SUPFAM" id="SSF52266">
    <property type="entry name" value="SGNH hydrolase"/>
    <property type="match status" value="1"/>
</dbReference>
<dbReference type="InParanoid" id="G2YF03"/>
<reference evidence="2" key="1">
    <citation type="journal article" date="2011" name="PLoS Genet.">
        <title>Genomic analysis of the necrotrophic fungal pathogens Sclerotinia sclerotiorum and Botrytis cinerea.</title>
        <authorList>
            <person name="Amselem J."/>
            <person name="Cuomo C.A."/>
            <person name="van Kan J.A."/>
            <person name="Viaud M."/>
            <person name="Benito E.P."/>
            <person name="Couloux A."/>
            <person name="Coutinho P.M."/>
            <person name="de Vries R.P."/>
            <person name="Dyer P.S."/>
            <person name="Fillinger S."/>
            <person name="Fournier E."/>
            <person name="Gout L."/>
            <person name="Hahn M."/>
            <person name="Kohn L."/>
            <person name="Lapalu N."/>
            <person name="Plummer K.M."/>
            <person name="Pradier J.M."/>
            <person name="Quevillon E."/>
            <person name="Sharon A."/>
            <person name="Simon A."/>
            <person name="ten Have A."/>
            <person name="Tudzynski B."/>
            <person name="Tudzynski P."/>
            <person name="Wincker P."/>
            <person name="Andrew M."/>
            <person name="Anthouard V."/>
            <person name="Beever R.E."/>
            <person name="Beffa R."/>
            <person name="Benoit I."/>
            <person name="Bouzid O."/>
            <person name="Brault B."/>
            <person name="Chen Z."/>
            <person name="Choquer M."/>
            <person name="Collemare J."/>
            <person name="Cotton P."/>
            <person name="Danchin E.G."/>
            <person name="Da Silva C."/>
            <person name="Gautier A."/>
            <person name="Giraud C."/>
            <person name="Giraud T."/>
            <person name="Gonzalez C."/>
            <person name="Grossetete S."/>
            <person name="Guldener U."/>
            <person name="Henrissat B."/>
            <person name="Howlett B.J."/>
            <person name="Kodira C."/>
            <person name="Kretschmer M."/>
            <person name="Lappartient A."/>
            <person name="Leroch M."/>
            <person name="Levis C."/>
            <person name="Mauceli E."/>
            <person name="Neuveglise C."/>
            <person name="Oeser B."/>
            <person name="Pearson M."/>
            <person name="Poulain J."/>
            <person name="Poussereau N."/>
            <person name="Quesneville H."/>
            <person name="Rascle C."/>
            <person name="Schumacher J."/>
            <person name="Segurens B."/>
            <person name="Sexton A."/>
            <person name="Silva E."/>
            <person name="Sirven C."/>
            <person name="Soanes D.M."/>
            <person name="Talbot N.J."/>
            <person name="Templeton M."/>
            <person name="Yandava C."/>
            <person name="Yarden O."/>
            <person name="Zeng Q."/>
            <person name="Rollins J.A."/>
            <person name="Lebrun M.H."/>
            <person name="Dickman M."/>
        </authorList>
    </citation>
    <scope>NUCLEOTIDE SEQUENCE [LARGE SCALE GENOMIC DNA]</scope>
    <source>
        <strain evidence="2">T4</strain>
    </source>
</reference>
<dbReference type="Gene3D" id="3.40.50.1110">
    <property type="entry name" value="SGNH hydrolase"/>
    <property type="match status" value="1"/>
</dbReference>
<accession>G2YF03</accession>
<evidence type="ECO:0000313" key="1">
    <source>
        <dbReference type="EMBL" id="CCD50396.1"/>
    </source>
</evidence>
<organism evidence="1 2">
    <name type="scientific">Botryotinia fuckeliana (strain T4)</name>
    <name type="common">Noble rot fungus</name>
    <name type="synonym">Botrytis cinerea</name>
    <dbReference type="NCBI Taxonomy" id="999810"/>
    <lineage>
        <taxon>Eukaryota</taxon>
        <taxon>Fungi</taxon>
        <taxon>Dikarya</taxon>
        <taxon>Ascomycota</taxon>
        <taxon>Pezizomycotina</taxon>
        <taxon>Leotiomycetes</taxon>
        <taxon>Helotiales</taxon>
        <taxon>Sclerotiniaceae</taxon>
        <taxon>Botrytis</taxon>
    </lineage>
</organism>
<gene>
    <name evidence="1" type="ORF">BofuT4_uP090830.1</name>
</gene>
<dbReference type="OrthoDB" id="408760at2759"/>
<dbReference type="HOGENOM" id="CLU_2346448_0_0_1"/>
<protein>
    <recommendedName>
        <fullName evidence="3">SGNH hydrolase-type esterase domain-containing protein</fullName>
    </recommendedName>
</protein>
<evidence type="ECO:0008006" key="3">
    <source>
        <dbReference type="Google" id="ProtNLM"/>
    </source>
</evidence>
<evidence type="ECO:0000313" key="2">
    <source>
        <dbReference type="Proteomes" id="UP000008177"/>
    </source>
</evidence>
<dbReference type="Proteomes" id="UP000008177">
    <property type="component" value="Unplaced contigs"/>
</dbReference>
<dbReference type="InterPro" id="IPR036514">
    <property type="entry name" value="SGNH_hydro_sf"/>
</dbReference>
<dbReference type="AlphaFoldDB" id="G2YF03"/>
<sequence length="97" mass="10865">MISEPSPVLPSKVPITASKLPPLRILCLGDSLTEGYSHFGTKFTPYSKWMKEVLLAKWPDRAIDVITDGVSGDLVTPPGGFKRRMERHCRFYLLFVG</sequence>
<name>G2YF03_BOTF4</name>